<keyword evidence="3" id="KW-1185">Reference proteome</keyword>
<evidence type="ECO:0000313" key="3">
    <source>
        <dbReference type="Proteomes" id="UP001458880"/>
    </source>
</evidence>
<feature type="region of interest" description="Disordered" evidence="1">
    <location>
        <begin position="89"/>
        <end position="117"/>
    </location>
</feature>
<dbReference type="EMBL" id="JASPKY010000855">
    <property type="protein sequence ID" value="KAK9681002.1"/>
    <property type="molecule type" value="Genomic_DNA"/>
</dbReference>
<organism evidence="2 3">
    <name type="scientific">Popillia japonica</name>
    <name type="common">Japanese beetle</name>
    <dbReference type="NCBI Taxonomy" id="7064"/>
    <lineage>
        <taxon>Eukaryota</taxon>
        <taxon>Metazoa</taxon>
        <taxon>Ecdysozoa</taxon>
        <taxon>Arthropoda</taxon>
        <taxon>Hexapoda</taxon>
        <taxon>Insecta</taxon>
        <taxon>Pterygota</taxon>
        <taxon>Neoptera</taxon>
        <taxon>Endopterygota</taxon>
        <taxon>Coleoptera</taxon>
        <taxon>Polyphaga</taxon>
        <taxon>Scarabaeiformia</taxon>
        <taxon>Scarabaeidae</taxon>
        <taxon>Rutelinae</taxon>
        <taxon>Popillia</taxon>
    </lineage>
</organism>
<protein>
    <submittedName>
        <fullName evidence="2">Uncharacterized protein</fullName>
    </submittedName>
</protein>
<name>A0AAW1HWU2_POPJA</name>
<accession>A0AAW1HWU2</accession>
<dbReference type="AlphaFoldDB" id="A0AAW1HWU2"/>
<sequence length="220" mass="25489">MSDEKKTWQRPWYPKEIAENASNWSFAADLSLLKYLEIFSEDLLNQATTVDNNVNNLLNNLSKTSLSLDIARNKFLSLSNTQFIESRVYEDDETALPNDEKGEEEEPNKNNSEEINKNEMRLAALRGVEMINKYFDKVEVVDSDSEEDSDLTSFVLRPKDQYIDRPLPYVIGTEKWYKKLHVGLDDSSSESEHEKMSEKFSDTESESDLPITNRSQIERN</sequence>
<gene>
    <name evidence="2" type="ORF">QE152_g38650</name>
</gene>
<dbReference type="Proteomes" id="UP001458880">
    <property type="component" value="Unassembled WGS sequence"/>
</dbReference>
<feature type="region of interest" description="Disordered" evidence="1">
    <location>
        <begin position="183"/>
        <end position="220"/>
    </location>
</feature>
<reference evidence="2 3" key="1">
    <citation type="journal article" date="2024" name="BMC Genomics">
        <title>De novo assembly and annotation of Popillia japonica's genome with initial clues to its potential as an invasive pest.</title>
        <authorList>
            <person name="Cucini C."/>
            <person name="Boschi S."/>
            <person name="Funari R."/>
            <person name="Cardaioli E."/>
            <person name="Iannotti N."/>
            <person name="Marturano G."/>
            <person name="Paoli F."/>
            <person name="Bruttini M."/>
            <person name="Carapelli A."/>
            <person name="Frati F."/>
            <person name="Nardi F."/>
        </authorList>
    </citation>
    <scope>NUCLEOTIDE SEQUENCE [LARGE SCALE GENOMIC DNA]</scope>
    <source>
        <strain evidence="2">DMR45628</strain>
    </source>
</reference>
<comment type="caution">
    <text evidence="2">The sequence shown here is derived from an EMBL/GenBank/DDBJ whole genome shotgun (WGS) entry which is preliminary data.</text>
</comment>
<feature type="compositionally biased region" description="Basic and acidic residues" evidence="1">
    <location>
        <begin position="190"/>
        <end position="202"/>
    </location>
</feature>
<evidence type="ECO:0000256" key="1">
    <source>
        <dbReference type="SAM" id="MobiDB-lite"/>
    </source>
</evidence>
<proteinExistence type="predicted"/>
<evidence type="ECO:0000313" key="2">
    <source>
        <dbReference type="EMBL" id="KAK9681002.1"/>
    </source>
</evidence>
<feature type="compositionally biased region" description="Basic and acidic residues" evidence="1">
    <location>
        <begin position="107"/>
        <end position="117"/>
    </location>
</feature>
<feature type="compositionally biased region" description="Polar residues" evidence="1">
    <location>
        <begin position="210"/>
        <end position="220"/>
    </location>
</feature>